<reference evidence="1 2" key="1">
    <citation type="journal article" date="2024" name="Commun. Biol.">
        <title>Comparative genomic analysis of thermophilic fungi reveals convergent evolutionary adaptations and gene losses.</title>
        <authorList>
            <person name="Steindorff A.S."/>
            <person name="Aguilar-Pontes M.V."/>
            <person name="Robinson A.J."/>
            <person name="Andreopoulos B."/>
            <person name="LaButti K."/>
            <person name="Kuo A."/>
            <person name="Mondo S."/>
            <person name="Riley R."/>
            <person name="Otillar R."/>
            <person name="Haridas S."/>
            <person name="Lipzen A."/>
            <person name="Grimwood J."/>
            <person name="Schmutz J."/>
            <person name="Clum A."/>
            <person name="Reid I.D."/>
            <person name="Moisan M.C."/>
            <person name="Butler G."/>
            <person name="Nguyen T.T.M."/>
            <person name="Dewar K."/>
            <person name="Conant G."/>
            <person name="Drula E."/>
            <person name="Henrissat B."/>
            <person name="Hansel C."/>
            <person name="Singer S."/>
            <person name="Hutchinson M.I."/>
            <person name="de Vries R.P."/>
            <person name="Natvig D.O."/>
            <person name="Powell A.J."/>
            <person name="Tsang A."/>
            <person name="Grigoriev I.V."/>
        </authorList>
    </citation>
    <scope>NUCLEOTIDE SEQUENCE [LARGE SCALE GENOMIC DNA]</scope>
    <source>
        <strain evidence="1 2">CBS 494.80</strain>
    </source>
</reference>
<evidence type="ECO:0000313" key="1">
    <source>
        <dbReference type="EMBL" id="KAL2064816.1"/>
    </source>
</evidence>
<evidence type="ECO:0000313" key="2">
    <source>
        <dbReference type="Proteomes" id="UP001595075"/>
    </source>
</evidence>
<accession>A0ABR4C648</accession>
<protein>
    <submittedName>
        <fullName evidence="1">Uncharacterized protein</fullName>
    </submittedName>
</protein>
<sequence length="109" mass="12280">MNLCRFVDGELKIGSLKVGSSQPQRVKRIRFEVGNLAFLFGNLVEANSLKIRRYTNSQIPGCSLIALRIVFCLETLLQSLCPRVPKPGSLHLPYTRDFEISSHPTTVDY</sequence>
<proteinExistence type="predicted"/>
<dbReference type="EMBL" id="JAZHXI010000013">
    <property type="protein sequence ID" value="KAL2064816.1"/>
    <property type="molecule type" value="Genomic_DNA"/>
</dbReference>
<dbReference type="Proteomes" id="UP001595075">
    <property type="component" value="Unassembled WGS sequence"/>
</dbReference>
<organism evidence="1 2">
    <name type="scientific">Oculimacula yallundae</name>
    <dbReference type="NCBI Taxonomy" id="86028"/>
    <lineage>
        <taxon>Eukaryota</taxon>
        <taxon>Fungi</taxon>
        <taxon>Dikarya</taxon>
        <taxon>Ascomycota</taxon>
        <taxon>Pezizomycotina</taxon>
        <taxon>Leotiomycetes</taxon>
        <taxon>Helotiales</taxon>
        <taxon>Ploettnerulaceae</taxon>
        <taxon>Oculimacula</taxon>
    </lineage>
</organism>
<name>A0ABR4C648_9HELO</name>
<gene>
    <name evidence="1" type="ORF">VTL71DRAFT_3956</name>
</gene>
<comment type="caution">
    <text evidence="1">The sequence shown here is derived from an EMBL/GenBank/DDBJ whole genome shotgun (WGS) entry which is preliminary data.</text>
</comment>
<keyword evidence="2" id="KW-1185">Reference proteome</keyword>